<dbReference type="InterPro" id="IPR029069">
    <property type="entry name" value="HotDog_dom_sf"/>
</dbReference>
<dbReference type="PRINTS" id="PR01483">
    <property type="entry name" value="FASYNTHASE"/>
</dbReference>
<comment type="similarity">
    <text evidence="1">Belongs to the enoyl-CoA hydratase/isomerase family.</text>
</comment>
<dbReference type="InterPro" id="IPR003965">
    <property type="entry name" value="Fatty_acid_synthase"/>
</dbReference>
<protein>
    <submittedName>
        <fullName evidence="3">Acyl dehydratase</fullName>
    </submittedName>
</protein>
<evidence type="ECO:0000313" key="4">
    <source>
        <dbReference type="Proteomes" id="UP000527616"/>
    </source>
</evidence>
<dbReference type="PANTHER" id="PTHR43841:SF3">
    <property type="entry name" value="(3R)-HYDROXYACYL-ACP DEHYDRATASE SUBUNIT HADB"/>
    <property type="match status" value="1"/>
</dbReference>
<proteinExistence type="inferred from homology"/>
<keyword evidence="4" id="KW-1185">Reference proteome</keyword>
<dbReference type="SUPFAM" id="SSF54637">
    <property type="entry name" value="Thioesterase/thiol ester dehydrase-isomerase"/>
    <property type="match status" value="1"/>
</dbReference>
<dbReference type="Gene3D" id="3.10.129.10">
    <property type="entry name" value="Hotdog Thioesterase"/>
    <property type="match status" value="1"/>
</dbReference>
<dbReference type="Proteomes" id="UP000527616">
    <property type="component" value="Unassembled WGS sequence"/>
</dbReference>
<dbReference type="RefSeq" id="WP_179444484.1">
    <property type="nucleotide sequence ID" value="NZ_JACBZS010000001.1"/>
</dbReference>
<dbReference type="EMBL" id="JACBZS010000001">
    <property type="protein sequence ID" value="NYI70540.1"/>
    <property type="molecule type" value="Genomic_DNA"/>
</dbReference>
<reference evidence="3 4" key="1">
    <citation type="submission" date="2020-07" db="EMBL/GenBank/DDBJ databases">
        <title>Sequencing the genomes of 1000 actinobacteria strains.</title>
        <authorList>
            <person name="Klenk H.-P."/>
        </authorList>
    </citation>
    <scope>NUCLEOTIDE SEQUENCE [LARGE SCALE GENOMIC DNA]</scope>
    <source>
        <strain evidence="3 4">DSM 103164</strain>
    </source>
</reference>
<dbReference type="InterPro" id="IPR002539">
    <property type="entry name" value="MaoC-like_dom"/>
</dbReference>
<comment type="caution">
    <text evidence="3">The sequence shown here is derived from an EMBL/GenBank/DDBJ whole genome shotgun (WGS) entry which is preliminary data.</text>
</comment>
<dbReference type="GO" id="GO:0006633">
    <property type="term" value="P:fatty acid biosynthetic process"/>
    <property type="evidence" value="ECO:0007669"/>
    <property type="project" value="InterPro"/>
</dbReference>
<dbReference type="Pfam" id="PF01575">
    <property type="entry name" value="MaoC_dehydratas"/>
    <property type="match status" value="1"/>
</dbReference>
<dbReference type="GO" id="GO:0005835">
    <property type="term" value="C:fatty acid synthase complex"/>
    <property type="evidence" value="ECO:0007669"/>
    <property type="project" value="InterPro"/>
</dbReference>
<dbReference type="AlphaFoldDB" id="A0A7Z0D7V6"/>
<organism evidence="3 4">
    <name type="scientific">Naumannella cuiyingiana</name>
    <dbReference type="NCBI Taxonomy" id="1347891"/>
    <lineage>
        <taxon>Bacteria</taxon>
        <taxon>Bacillati</taxon>
        <taxon>Actinomycetota</taxon>
        <taxon>Actinomycetes</taxon>
        <taxon>Propionibacteriales</taxon>
        <taxon>Propionibacteriaceae</taxon>
        <taxon>Naumannella</taxon>
    </lineage>
</organism>
<evidence type="ECO:0000256" key="1">
    <source>
        <dbReference type="ARBA" id="ARBA00005254"/>
    </source>
</evidence>
<dbReference type="PANTHER" id="PTHR43841">
    <property type="entry name" value="3-HYDROXYACYL-THIOESTER DEHYDRATASE HTDX-RELATED"/>
    <property type="match status" value="1"/>
</dbReference>
<gene>
    <name evidence="3" type="ORF">GGQ54_001100</name>
</gene>
<sequence>MTALAEGQRIGPLTVPVTRTTLVRYAGASGDFNPIHHSDHAARELGLDGVIAHGMLTLAIAMRAVTDAVGGPGRVVGQYARFRKPVPVPDDGVGVELVVTGEVAEIADGIATIRLEVMCGEEKVLGQASAQVRVD</sequence>
<feature type="domain" description="MaoC-like" evidence="2">
    <location>
        <begin position="12"/>
        <end position="102"/>
    </location>
</feature>
<dbReference type="GO" id="GO:0004312">
    <property type="term" value="F:fatty acid synthase activity"/>
    <property type="evidence" value="ECO:0007669"/>
    <property type="project" value="InterPro"/>
</dbReference>
<evidence type="ECO:0000313" key="3">
    <source>
        <dbReference type="EMBL" id="NYI70540.1"/>
    </source>
</evidence>
<evidence type="ECO:0000259" key="2">
    <source>
        <dbReference type="Pfam" id="PF01575"/>
    </source>
</evidence>
<name>A0A7Z0D7V6_9ACTN</name>
<accession>A0A7Z0D7V6</accession>